<accession>A0A2U1ZX76</accession>
<dbReference type="EMBL" id="PYHR01000002">
    <property type="protein sequence ID" value="PWD51543.1"/>
    <property type="molecule type" value="Genomic_DNA"/>
</dbReference>
<sequence length="184" mass="21085">MTTTIPTRITSVRTLGPSEIDEWWPVYEAAFTPMKTRAAARHLLERQEFAEEMADPRILKLLASDLDGNAVAMTTVATDLDAVAWISPAFYRERYREALERDALWYVGYTLAHPAARRTSAFVDMLDTLIDLLRENRVTVGYDVSHFNDTSRRFAAHLFERARRVTDLTAQEIDVQTYYAATFT</sequence>
<gene>
    <name evidence="1" type="ORF">C8046_13635</name>
</gene>
<dbReference type="OrthoDB" id="4546222at2"/>
<dbReference type="Gene3D" id="3.40.630.30">
    <property type="match status" value="1"/>
</dbReference>
<name>A0A2U1ZX76_9MICO</name>
<evidence type="ECO:0000313" key="2">
    <source>
        <dbReference type="Proteomes" id="UP000245166"/>
    </source>
</evidence>
<organism evidence="1 2">
    <name type="scientific">Serinibacter arcticus</name>
    <dbReference type="NCBI Taxonomy" id="1655435"/>
    <lineage>
        <taxon>Bacteria</taxon>
        <taxon>Bacillati</taxon>
        <taxon>Actinomycetota</taxon>
        <taxon>Actinomycetes</taxon>
        <taxon>Micrococcales</taxon>
        <taxon>Beutenbergiaceae</taxon>
        <taxon>Serinibacter</taxon>
    </lineage>
</organism>
<evidence type="ECO:0008006" key="3">
    <source>
        <dbReference type="Google" id="ProtNLM"/>
    </source>
</evidence>
<dbReference type="SUPFAM" id="SSF55729">
    <property type="entry name" value="Acyl-CoA N-acyltransferases (Nat)"/>
    <property type="match status" value="1"/>
</dbReference>
<proteinExistence type="predicted"/>
<dbReference type="Proteomes" id="UP000245166">
    <property type="component" value="Unassembled WGS sequence"/>
</dbReference>
<keyword evidence="2" id="KW-1185">Reference proteome</keyword>
<dbReference type="AlphaFoldDB" id="A0A2U1ZX76"/>
<comment type="caution">
    <text evidence="1">The sequence shown here is derived from an EMBL/GenBank/DDBJ whole genome shotgun (WGS) entry which is preliminary data.</text>
</comment>
<dbReference type="InterPro" id="IPR016181">
    <property type="entry name" value="Acyl_CoA_acyltransferase"/>
</dbReference>
<protein>
    <recommendedName>
        <fullName evidence="3">N-acetyltransferase domain-containing protein</fullName>
    </recommendedName>
</protein>
<reference evidence="1 2" key="1">
    <citation type="submission" date="2018-03" db="EMBL/GenBank/DDBJ databases">
        <title>Genome assembly of novel Miniimonas species PCH200.</title>
        <authorList>
            <person name="Thakur V."/>
            <person name="Kumar V."/>
            <person name="Singh D."/>
        </authorList>
    </citation>
    <scope>NUCLEOTIDE SEQUENCE [LARGE SCALE GENOMIC DNA]</scope>
    <source>
        <strain evidence="1 2">PCH200</strain>
    </source>
</reference>
<evidence type="ECO:0000313" key="1">
    <source>
        <dbReference type="EMBL" id="PWD51543.1"/>
    </source>
</evidence>
<dbReference type="RefSeq" id="WP_109229922.1">
    <property type="nucleotide sequence ID" value="NZ_PYHR01000002.1"/>
</dbReference>